<dbReference type="SMART" id="SM00490">
    <property type="entry name" value="HELICc"/>
    <property type="match status" value="1"/>
</dbReference>
<dbReference type="GO" id="GO:0006310">
    <property type="term" value="P:DNA recombination"/>
    <property type="evidence" value="ECO:0007669"/>
    <property type="project" value="InterPro"/>
</dbReference>
<dbReference type="SMART" id="SM00487">
    <property type="entry name" value="DEXDc"/>
    <property type="match status" value="1"/>
</dbReference>
<dbReference type="AlphaFoldDB" id="A0A415JEG1"/>
<evidence type="ECO:0000256" key="5">
    <source>
        <dbReference type="ARBA" id="ARBA00023125"/>
    </source>
</evidence>
<dbReference type="EMBL" id="NILC01000009">
    <property type="protein sequence ID" value="TWL32195.1"/>
    <property type="molecule type" value="Genomic_DNA"/>
</dbReference>
<dbReference type="InterPro" id="IPR004589">
    <property type="entry name" value="DNA_helicase_ATP-dep_RecQ"/>
</dbReference>
<dbReference type="PANTHER" id="PTHR13710">
    <property type="entry name" value="DNA HELICASE RECQ FAMILY MEMBER"/>
    <property type="match status" value="1"/>
</dbReference>
<evidence type="ECO:0000313" key="8">
    <source>
        <dbReference type="EMBL" id="QPR70872.1"/>
    </source>
</evidence>
<dbReference type="InterPro" id="IPR001650">
    <property type="entry name" value="Helicase_C-like"/>
</dbReference>
<dbReference type="CDD" id="cd18794">
    <property type="entry name" value="SF2_C_RecQ"/>
    <property type="match status" value="1"/>
</dbReference>
<dbReference type="PROSITE" id="PS00690">
    <property type="entry name" value="DEAH_ATP_HELICASE"/>
    <property type="match status" value="1"/>
</dbReference>
<dbReference type="SUPFAM" id="SSF52540">
    <property type="entry name" value="P-loop containing nucleoside triphosphate hydrolases"/>
    <property type="match status" value="1"/>
</dbReference>
<accession>A0A415JEG1</accession>
<dbReference type="EMBL" id="CP065647">
    <property type="protein sequence ID" value="QPR70872.1"/>
    <property type="molecule type" value="Genomic_DNA"/>
</dbReference>
<dbReference type="Proteomes" id="UP000595038">
    <property type="component" value="Chromosome"/>
</dbReference>
<evidence type="ECO:0000259" key="6">
    <source>
        <dbReference type="PROSITE" id="PS51192"/>
    </source>
</evidence>
<dbReference type="PANTHER" id="PTHR13710:SF84">
    <property type="entry name" value="ATP-DEPENDENT DNA HELICASE RECS-RELATED"/>
    <property type="match status" value="1"/>
</dbReference>
<evidence type="ECO:0000313" key="9">
    <source>
        <dbReference type="EMBL" id="TWL32195.1"/>
    </source>
</evidence>
<sequence length="498" mass="55884">MDKLHQALRRYFGYHAFKKGQETIIKSVLEGRDTVAMLPTGGGKSLCYQLPGLLLDGTVLIVSPLLSLMEDQVQQLKMRGEKRAAALNSALTHQEKNDVLNRLHRLKYLYISPEALQSGQMLKKLQLLNVSLFVVDEAHCISQWGHDFRPDYSKLGDIKALLGHPVTLALTATATEATLKDISEILGLKAANYLIHSVDRPNIALHIEKLRDTAEKTERLTGLVQKLQGPGLVYCPTRKWAEELADKLRKEANLRTGFYHGGMEASDRMLIQQQFIRNQLDVVCCTNAFGMGVDKPDIRYVIHFSLPQTIEAYLQEIGRAGRDGKRSVSILLKAPGDEEIQEQLIQMEALSQSDIGFLYEKLAGVKDERCRREALQLAGLSETQARHFLHLYEKVHHLGGDGRAVIQREMDSRRQLKLKKAAGFAAVTETEGCFRESLLAYFNEQKKPPKTDETACCTSCGLSLEAYEVKGDRPSMNKLTAWEEELDTIFAASCDRVC</sequence>
<dbReference type="InterPro" id="IPR014001">
    <property type="entry name" value="Helicase_ATP-bd"/>
</dbReference>
<dbReference type="NCBIfam" id="TIGR00614">
    <property type="entry name" value="recQ_fam"/>
    <property type="match status" value="1"/>
</dbReference>
<dbReference type="InterPro" id="IPR002464">
    <property type="entry name" value="DNA/RNA_helicase_DEAH_CS"/>
</dbReference>
<reference evidence="8 11" key="2">
    <citation type="submission" date="2020-12" db="EMBL/GenBank/DDBJ databases">
        <title>FDA dAtabase for Regulatory Grade micrObial Sequences (FDA-ARGOS): Supporting development and validation of Infectious Disease Dx tests.</title>
        <authorList>
            <person name="Nelson B."/>
            <person name="Plummer A."/>
            <person name="Tallon L."/>
            <person name="Sadzewicz L."/>
            <person name="Zhao X."/>
            <person name="Boylan J."/>
            <person name="Ott S."/>
            <person name="Bowen H."/>
            <person name="Vavikolanu K."/>
            <person name="Mehta A."/>
            <person name="Aluvathingal J."/>
            <person name="Nadendla S."/>
            <person name="Myers T."/>
            <person name="Yan Y."/>
            <person name="Sichtig H."/>
        </authorList>
    </citation>
    <scope>NUCLEOTIDE SEQUENCE [LARGE SCALE GENOMIC DNA]</scope>
    <source>
        <strain evidence="8 11">FDAARGOS_923</strain>
    </source>
</reference>
<evidence type="ECO:0000256" key="2">
    <source>
        <dbReference type="ARBA" id="ARBA00022801"/>
    </source>
</evidence>
<evidence type="ECO:0000256" key="4">
    <source>
        <dbReference type="ARBA" id="ARBA00022840"/>
    </source>
</evidence>
<dbReference type="Pfam" id="PF00270">
    <property type="entry name" value="DEAD"/>
    <property type="match status" value="1"/>
</dbReference>
<dbReference type="InterPro" id="IPR027417">
    <property type="entry name" value="P-loop_NTPase"/>
</dbReference>
<dbReference type="InterPro" id="IPR011545">
    <property type="entry name" value="DEAD/DEAH_box_helicase_dom"/>
</dbReference>
<dbReference type="CDD" id="cd17920">
    <property type="entry name" value="DEXHc_RecQ"/>
    <property type="match status" value="1"/>
</dbReference>
<dbReference type="Pfam" id="PF00271">
    <property type="entry name" value="Helicase_C"/>
    <property type="match status" value="1"/>
</dbReference>
<dbReference type="GO" id="GO:0030894">
    <property type="term" value="C:replisome"/>
    <property type="evidence" value="ECO:0007669"/>
    <property type="project" value="TreeGrafter"/>
</dbReference>
<organism evidence="9 10">
    <name type="scientific">Bacillus licheniformis</name>
    <dbReference type="NCBI Taxonomy" id="1402"/>
    <lineage>
        <taxon>Bacteria</taxon>
        <taxon>Bacillati</taxon>
        <taxon>Bacillota</taxon>
        <taxon>Bacilli</taxon>
        <taxon>Bacillales</taxon>
        <taxon>Bacillaceae</taxon>
        <taxon>Bacillus</taxon>
    </lineage>
</organism>
<evidence type="ECO:0000259" key="7">
    <source>
        <dbReference type="PROSITE" id="PS51194"/>
    </source>
</evidence>
<dbReference type="Proteomes" id="UP000435910">
    <property type="component" value="Unassembled WGS sequence"/>
</dbReference>
<feature type="domain" description="Helicase C-terminal" evidence="7">
    <location>
        <begin position="219"/>
        <end position="363"/>
    </location>
</feature>
<keyword evidence="5" id="KW-0238">DNA-binding</keyword>
<keyword evidence="3 9" id="KW-0347">Helicase</keyword>
<dbReference type="GO" id="GO:0009378">
    <property type="term" value="F:four-way junction helicase activity"/>
    <property type="evidence" value="ECO:0007669"/>
    <property type="project" value="TreeGrafter"/>
</dbReference>
<dbReference type="GeneID" id="92860961"/>
<dbReference type="GO" id="GO:0005524">
    <property type="term" value="F:ATP binding"/>
    <property type="evidence" value="ECO:0007669"/>
    <property type="project" value="UniProtKB-KW"/>
</dbReference>
<evidence type="ECO:0000256" key="1">
    <source>
        <dbReference type="ARBA" id="ARBA00022741"/>
    </source>
</evidence>
<dbReference type="OMA" id="CRWQFLL"/>
<evidence type="ECO:0000313" key="10">
    <source>
        <dbReference type="Proteomes" id="UP000435910"/>
    </source>
</evidence>
<dbReference type="Gene3D" id="3.40.50.300">
    <property type="entry name" value="P-loop containing nucleotide triphosphate hydrolases"/>
    <property type="match status" value="2"/>
</dbReference>
<dbReference type="PROSITE" id="PS51194">
    <property type="entry name" value="HELICASE_CTER"/>
    <property type="match status" value="1"/>
</dbReference>
<dbReference type="GO" id="GO:0043138">
    <property type="term" value="F:3'-5' DNA helicase activity"/>
    <property type="evidence" value="ECO:0007669"/>
    <property type="project" value="TreeGrafter"/>
</dbReference>
<dbReference type="GO" id="GO:0005737">
    <property type="term" value="C:cytoplasm"/>
    <property type="evidence" value="ECO:0007669"/>
    <property type="project" value="TreeGrafter"/>
</dbReference>
<dbReference type="PROSITE" id="PS51192">
    <property type="entry name" value="HELICASE_ATP_BIND_1"/>
    <property type="match status" value="1"/>
</dbReference>
<name>A0A415JEG1_BACLI</name>
<proteinExistence type="predicted"/>
<dbReference type="GO" id="GO:0003677">
    <property type="term" value="F:DNA binding"/>
    <property type="evidence" value="ECO:0007669"/>
    <property type="project" value="UniProtKB-KW"/>
</dbReference>
<dbReference type="GO" id="GO:0006281">
    <property type="term" value="P:DNA repair"/>
    <property type="evidence" value="ECO:0007669"/>
    <property type="project" value="TreeGrafter"/>
</dbReference>
<dbReference type="GO" id="GO:0016787">
    <property type="term" value="F:hydrolase activity"/>
    <property type="evidence" value="ECO:0007669"/>
    <property type="project" value="UniProtKB-KW"/>
</dbReference>
<dbReference type="FunFam" id="3.40.50.300:FF:001363">
    <property type="entry name" value="ATP-dependent DNA helicase RecQ"/>
    <property type="match status" value="1"/>
</dbReference>
<keyword evidence="2" id="KW-0378">Hydrolase</keyword>
<protein>
    <submittedName>
        <fullName evidence="9">ATP-dependent DNA helicase RecQ</fullName>
    </submittedName>
</protein>
<evidence type="ECO:0000313" key="11">
    <source>
        <dbReference type="Proteomes" id="UP000595038"/>
    </source>
</evidence>
<dbReference type="RefSeq" id="WP_003183060.1">
    <property type="nucleotide sequence ID" value="NZ_BOQU01000003.1"/>
</dbReference>
<keyword evidence="4" id="KW-0067">ATP-binding</keyword>
<dbReference type="GO" id="GO:0043590">
    <property type="term" value="C:bacterial nucleoid"/>
    <property type="evidence" value="ECO:0007669"/>
    <property type="project" value="TreeGrafter"/>
</dbReference>
<feature type="domain" description="Helicase ATP-binding" evidence="6">
    <location>
        <begin position="25"/>
        <end position="192"/>
    </location>
</feature>
<keyword evidence="1" id="KW-0547">Nucleotide-binding</keyword>
<reference evidence="9 10" key="1">
    <citation type="submission" date="2019-06" db="EMBL/GenBank/DDBJ databases">
        <title>Genome sequence analysis of &gt;100 Bacillus licheniformis strains suggests intrinsic resistance to this species.</title>
        <authorList>
            <person name="Wels M."/>
            <person name="Siezen R.J."/>
            <person name="Johansen E."/>
            <person name="Stuer-Lauridsen B."/>
            <person name="Bjerre K."/>
            <person name="Nielsen B.K.K."/>
        </authorList>
    </citation>
    <scope>NUCLEOTIDE SEQUENCE [LARGE SCALE GENOMIC DNA]</scope>
    <source>
        <strain evidence="9 10">BAC-16736</strain>
    </source>
</reference>
<evidence type="ECO:0000256" key="3">
    <source>
        <dbReference type="ARBA" id="ARBA00022806"/>
    </source>
</evidence>
<gene>
    <name evidence="9" type="ORF">CHCC16736_2583</name>
    <name evidence="8" type="ORF">I6G80_13515</name>
</gene>